<feature type="signal peptide" evidence="1">
    <location>
        <begin position="1"/>
        <end position="26"/>
    </location>
</feature>
<gene>
    <name evidence="2" type="ORF">CZ814_01118</name>
</gene>
<dbReference type="InterPro" id="IPR023614">
    <property type="entry name" value="Porin_dom_sf"/>
</dbReference>
<protein>
    <recommendedName>
        <fullName evidence="4">Porin</fullName>
    </recommendedName>
</protein>
<dbReference type="Gene3D" id="2.40.160.10">
    <property type="entry name" value="Porin"/>
    <property type="match status" value="1"/>
</dbReference>
<reference evidence="2 3" key="1">
    <citation type="submission" date="2017-02" db="EMBL/GenBank/DDBJ databases">
        <authorList>
            <person name="Peterson S.W."/>
        </authorList>
    </citation>
    <scope>NUCLEOTIDE SEQUENCE [LARGE SCALE GENOMIC DNA]</scope>
    <source>
        <strain evidence="2 3">CECT 9189</strain>
    </source>
</reference>
<accession>A0A1T4QWS2</accession>
<sequence>MDILVSKRTLLSCALLSLFTSNIASAVTIYEADNGDNIQLYGEVGVGGHVGANYEYGEFYDDKSYIDDSFATLGVKGQKDKMHFRLELDYQRENWKYATGDMELAIDKLYLGYELGSYGYIEAGLTDTAFDDYDRWGDFTFDTTVETGEAGDQDATIKYEGKFNKFKVGASYSYGSTSSSGANLGDIVNGYAGYFGDDFSAVIGLEGRGGADSSSKYGEQRLLGIGLRYRVTDYLSVGANGFIEQEDIAQEKTVIDATDPENIVAIYNDYQTVEHYGALVSAKYQINKHWDVTGSANIEAYEHWDQESPYWDGKKTSWGKERSWVTVGVNYQPTPSTIIVLEANAGEAAQDAYAYARLYF</sequence>
<evidence type="ECO:0000313" key="3">
    <source>
        <dbReference type="Proteomes" id="UP000191116"/>
    </source>
</evidence>
<evidence type="ECO:0000313" key="2">
    <source>
        <dbReference type="EMBL" id="SKA08230.1"/>
    </source>
</evidence>
<dbReference type="Proteomes" id="UP000191116">
    <property type="component" value="Unassembled WGS sequence"/>
</dbReference>
<evidence type="ECO:0008006" key="4">
    <source>
        <dbReference type="Google" id="ProtNLM"/>
    </source>
</evidence>
<feature type="chain" id="PRO_5012662218" description="Porin" evidence="1">
    <location>
        <begin position="27"/>
        <end position="360"/>
    </location>
</feature>
<dbReference type="AlphaFoldDB" id="A0A1T4QWS2"/>
<name>A0A1T4QWS2_9GAMM</name>
<dbReference type="SUPFAM" id="SSF56935">
    <property type="entry name" value="Porins"/>
    <property type="match status" value="1"/>
</dbReference>
<dbReference type="EMBL" id="FUWP01000004">
    <property type="protein sequence ID" value="SKA08230.1"/>
    <property type="molecule type" value="Genomic_DNA"/>
</dbReference>
<organism evidence="2 3">
    <name type="scientific">Photobacterium toruni</name>
    <dbReference type="NCBI Taxonomy" id="1935446"/>
    <lineage>
        <taxon>Bacteria</taxon>
        <taxon>Pseudomonadati</taxon>
        <taxon>Pseudomonadota</taxon>
        <taxon>Gammaproteobacteria</taxon>
        <taxon>Vibrionales</taxon>
        <taxon>Vibrionaceae</taxon>
        <taxon>Photobacterium</taxon>
    </lineage>
</organism>
<keyword evidence="1" id="KW-0732">Signal</keyword>
<proteinExistence type="predicted"/>
<evidence type="ECO:0000256" key="1">
    <source>
        <dbReference type="SAM" id="SignalP"/>
    </source>
</evidence>